<dbReference type="Pfam" id="PF00497">
    <property type="entry name" value="SBP_bac_3"/>
    <property type="match status" value="1"/>
</dbReference>
<evidence type="ECO:0000259" key="2">
    <source>
        <dbReference type="SMART" id="SM00062"/>
    </source>
</evidence>
<feature type="domain" description="Solute-binding protein family 3/N-terminal" evidence="2">
    <location>
        <begin position="9"/>
        <end position="226"/>
    </location>
</feature>
<dbReference type="InterPro" id="IPR001638">
    <property type="entry name" value="Solute-binding_3/MltF_N"/>
</dbReference>
<dbReference type="Proteomes" id="UP000515317">
    <property type="component" value="Chromosome"/>
</dbReference>
<proteinExistence type="predicted"/>
<dbReference type="SUPFAM" id="SSF53850">
    <property type="entry name" value="Periplasmic binding protein-like II"/>
    <property type="match status" value="1"/>
</dbReference>
<dbReference type="RefSeq" id="WP_222876338.1">
    <property type="nucleotide sequence ID" value="NZ_AP023361.1"/>
</dbReference>
<reference evidence="3 4" key="1">
    <citation type="submission" date="2020-08" db="EMBL/GenBank/DDBJ databases">
        <title>Genome sequence of Rhizobiales bacterium strain IZ6.</title>
        <authorList>
            <person name="Nakai R."/>
            <person name="Naganuma T."/>
        </authorList>
    </citation>
    <scope>NUCLEOTIDE SEQUENCE [LARGE SCALE GENOMIC DNA]</scope>
    <source>
        <strain evidence="3 4">IZ6</strain>
    </source>
</reference>
<evidence type="ECO:0000313" key="4">
    <source>
        <dbReference type="Proteomes" id="UP000515317"/>
    </source>
</evidence>
<evidence type="ECO:0000313" key="3">
    <source>
        <dbReference type="EMBL" id="BCJ89640.1"/>
    </source>
</evidence>
<dbReference type="SMART" id="SM00062">
    <property type="entry name" value="PBPb"/>
    <property type="match status" value="1"/>
</dbReference>
<accession>A0A6S6QRY1</accession>
<organism evidence="3 4">
    <name type="scientific">Terrihabitans soli</name>
    <dbReference type="NCBI Taxonomy" id="708113"/>
    <lineage>
        <taxon>Bacteria</taxon>
        <taxon>Pseudomonadati</taxon>
        <taxon>Pseudomonadota</taxon>
        <taxon>Alphaproteobacteria</taxon>
        <taxon>Hyphomicrobiales</taxon>
        <taxon>Terrihabitans</taxon>
    </lineage>
</organism>
<keyword evidence="1" id="KW-0732">Signal</keyword>
<gene>
    <name evidence="3" type="ORF">IZ6_03750</name>
</gene>
<dbReference type="KEGG" id="tso:IZ6_03750"/>
<dbReference type="EMBL" id="AP023361">
    <property type="protein sequence ID" value="BCJ89640.1"/>
    <property type="molecule type" value="Genomic_DNA"/>
</dbReference>
<sequence length="236" mass="24667">MPHGILRVAVAVGAAKSAVWTRRNDETGKPEGVTVDLGAELANSLGVPFEIVEHSSSADIVAHANDDVWDVTFVPVDAERKVLVSFGTNYHLGDSTYLVSATSSFRGVADLNQPGVTIAGIEGTATLRSVRRASPAANVIGADATSEVIALFESGKADAIALGRESLRSLEIPGTRILDDYYHATGTAVAVPLGRPLARDIVTGFIEKAKANGVLRRIFNANGLAHANVAPENSVS</sequence>
<protein>
    <recommendedName>
        <fullName evidence="2">Solute-binding protein family 3/N-terminal domain-containing protein</fullName>
    </recommendedName>
</protein>
<name>A0A6S6QRY1_9HYPH</name>
<dbReference type="PANTHER" id="PTHR35936">
    <property type="entry name" value="MEMBRANE-BOUND LYTIC MUREIN TRANSGLYCOSYLASE F"/>
    <property type="match status" value="1"/>
</dbReference>
<dbReference type="Gene3D" id="3.40.190.10">
    <property type="entry name" value="Periplasmic binding protein-like II"/>
    <property type="match status" value="2"/>
</dbReference>
<evidence type="ECO:0000256" key="1">
    <source>
        <dbReference type="ARBA" id="ARBA00022729"/>
    </source>
</evidence>
<keyword evidence="4" id="KW-1185">Reference proteome</keyword>
<dbReference type="AlphaFoldDB" id="A0A6S6QRY1"/>
<dbReference type="PANTHER" id="PTHR35936:SF17">
    <property type="entry name" value="ARGININE-BINDING EXTRACELLULAR PROTEIN ARTP"/>
    <property type="match status" value="1"/>
</dbReference>